<dbReference type="Proteomes" id="UP000287533">
    <property type="component" value="Unassembled WGS sequence"/>
</dbReference>
<dbReference type="InterPro" id="IPR013078">
    <property type="entry name" value="His_Pase_superF_clade-1"/>
</dbReference>
<accession>A0A430FLQ2</accession>
<dbReference type="CDD" id="cd07067">
    <property type="entry name" value="HP_PGM_like"/>
    <property type="match status" value="1"/>
</dbReference>
<reference evidence="1 2" key="1">
    <citation type="submission" date="2018-09" db="EMBL/GenBank/DDBJ databases">
        <title>Characterization of the phylogenetic diversity of five novel species belonging to the genus Bifidobacterium.</title>
        <authorList>
            <person name="Lugli G.A."/>
            <person name="Duranti S."/>
            <person name="Milani C."/>
        </authorList>
    </citation>
    <scope>NUCLEOTIDE SEQUENCE [LARGE SCALE GENOMIC DNA]</scope>
    <source>
        <strain evidence="1 2">2034B</strain>
    </source>
</reference>
<organism evidence="1 2">
    <name type="scientific">Bifidobacterium goeldii</name>
    <dbReference type="NCBI Taxonomy" id="2306975"/>
    <lineage>
        <taxon>Bacteria</taxon>
        <taxon>Bacillati</taxon>
        <taxon>Actinomycetota</taxon>
        <taxon>Actinomycetes</taxon>
        <taxon>Bifidobacteriales</taxon>
        <taxon>Bifidobacteriaceae</taxon>
        <taxon>Bifidobacterium</taxon>
    </lineage>
</organism>
<comment type="caution">
    <text evidence="1">The sequence shown here is derived from an EMBL/GenBank/DDBJ whole genome shotgun (WGS) entry which is preliminary data.</text>
</comment>
<sequence>MAVKLGKIAKSAKAFDHVLIVMRHAKTEPFNSGGDIAREITDKGAKQAKTVSKGLVDMRLVPDRIVCSSATRARQTLDKMLKTFGDDPKVDYRQSLYDGGMQAIFDELASTRDNNRVLMILGHEPTVSIASQWLASADSDARHLDRLNLGLSPASMVIFGSDVPFSKWQVHEVELLAVLTPKDFD</sequence>
<dbReference type="InterPro" id="IPR029033">
    <property type="entry name" value="His_PPase_superfam"/>
</dbReference>
<dbReference type="RefSeq" id="WP_125979113.1">
    <property type="nucleotide sequence ID" value="NZ_QXGL01000001.1"/>
</dbReference>
<name>A0A430FLQ2_9BIFI</name>
<protein>
    <submittedName>
        <fullName evidence="1">Phosphohistidine phosphatase</fullName>
    </submittedName>
</protein>
<evidence type="ECO:0000313" key="1">
    <source>
        <dbReference type="EMBL" id="RSX53796.1"/>
    </source>
</evidence>
<dbReference type="AlphaFoldDB" id="A0A430FLQ2"/>
<dbReference type="EMBL" id="QXGL01000001">
    <property type="protein sequence ID" value="RSX53796.1"/>
    <property type="molecule type" value="Genomic_DNA"/>
</dbReference>
<dbReference type="Gene3D" id="3.40.50.1240">
    <property type="entry name" value="Phosphoglycerate mutase-like"/>
    <property type="match status" value="1"/>
</dbReference>
<keyword evidence="2" id="KW-1185">Reference proteome</keyword>
<evidence type="ECO:0000313" key="2">
    <source>
        <dbReference type="Proteomes" id="UP000287533"/>
    </source>
</evidence>
<proteinExistence type="predicted"/>
<dbReference type="SUPFAM" id="SSF53254">
    <property type="entry name" value="Phosphoglycerate mutase-like"/>
    <property type="match status" value="1"/>
</dbReference>
<gene>
    <name evidence="1" type="ORF">D2E25_0102</name>
</gene>
<dbReference type="OrthoDB" id="9810154at2"/>
<dbReference type="Pfam" id="PF00300">
    <property type="entry name" value="His_Phos_1"/>
    <property type="match status" value="1"/>
</dbReference>